<dbReference type="SUPFAM" id="SSF53623">
    <property type="entry name" value="MurD-like peptide ligases, catalytic domain"/>
    <property type="match status" value="1"/>
</dbReference>
<organism evidence="18 19">
    <name type="scientific">Bifidobacterium ruminantium</name>
    <dbReference type="NCBI Taxonomy" id="78346"/>
    <lineage>
        <taxon>Bacteria</taxon>
        <taxon>Bacillati</taxon>
        <taxon>Actinomycetota</taxon>
        <taxon>Actinomycetes</taxon>
        <taxon>Bifidobacteriales</taxon>
        <taxon>Bifidobacteriaceae</taxon>
        <taxon>Bifidobacterium</taxon>
    </lineage>
</organism>
<evidence type="ECO:0000256" key="11">
    <source>
        <dbReference type="ARBA" id="ARBA00023306"/>
    </source>
</evidence>
<name>A0A087D4S3_BIFRU</name>
<evidence type="ECO:0000259" key="17">
    <source>
        <dbReference type="Pfam" id="PF08245"/>
    </source>
</evidence>
<dbReference type="GO" id="GO:0008763">
    <property type="term" value="F:UDP-N-acetylmuramate-L-alanine ligase activity"/>
    <property type="evidence" value="ECO:0007669"/>
    <property type="project" value="UniProtKB-UniRule"/>
</dbReference>
<feature type="binding site" evidence="14">
    <location>
        <begin position="136"/>
        <end position="142"/>
    </location>
    <ligand>
        <name>ATP</name>
        <dbReference type="ChEBI" id="CHEBI:30616"/>
    </ligand>
</feature>
<evidence type="ECO:0000259" key="15">
    <source>
        <dbReference type="Pfam" id="PF01225"/>
    </source>
</evidence>
<evidence type="ECO:0000256" key="1">
    <source>
        <dbReference type="ARBA" id="ARBA00004496"/>
    </source>
</evidence>
<protein>
    <recommendedName>
        <fullName evidence="3 14">UDP-N-acetylmuramate--L-alanine ligase</fullName>
        <ecNumber evidence="3 14">6.3.2.8</ecNumber>
    </recommendedName>
    <alternativeName>
        <fullName evidence="14">UDP-N-acetylmuramoyl-L-alanine synthetase</fullName>
    </alternativeName>
</protein>
<evidence type="ECO:0000256" key="5">
    <source>
        <dbReference type="ARBA" id="ARBA00022598"/>
    </source>
</evidence>
<keyword evidence="5 14" id="KW-0436">Ligase</keyword>
<evidence type="ECO:0000256" key="13">
    <source>
        <dbReference type="ARBA" id="ARBA00047833"/>
    </source>
</evidence>
<dbReference type="Pfam" id="PF08245">
    <property type="entry name" value="Mur_ligase_M"/>
    <property type="match status" value="1"/>
</dbReference>
<keyword evidence="11 14" id="KW-0131">Cell cycle</keyword>
<gene>
    <name evidence="14" type="primary">murC</name>
    <name evidence="18" type="ORF">BRUM_0289</name>
</gene>
<dbReference type="InterPro" id="IPR036615">
    <property type="entry name" value="Mur_ligase_C_dom_sf"/>
</dbReference>
<evidence type="ECO:0000256" key="10">
    <source>
        <dbReference type="ARBA" id="ARBA00022984"/>
    </source>
</evidence>
<dbReference type="Gene3D" id="3.40.50.720">
    <property type="entry name" value="NAD(P)-binding Rossmann-like Domain"/>
    <property type="match status" value="1"/>
</dbReference>
<keyword evidence="10 14" id="KW-0573">Peptidoglycan synthesis</keyword>
<comment type="subcellular location">
    <subcellularLocation>
        <location evidence="1 14">Cytoplasm</location>
    </subcellularLocation>
</comment>
<feature type="domain" description="Mur ligase N-terminal catalytic" evidence="15">
    <location>
        <begin position="33"/>
        <end position="130"/>
    </location>
</feature>
<dbReference type="STRING" id="78346.BRUM_0289"/>
<evidence type="ECO:0000313" key="19">
    <source>
        <dbReference type="Proteomes" id="UP000029078"/>
    </source>
</evidence>
<keyword evidence="8 14" id="KW-0067">ATP-binding</keyword>
<evidence type="ECO:0000256" key="9">
    <source>
        <dbReference type="ARBA" id="ARBA00022960"/>
    </source>
</evidence>
<evidence type="ECO:0000256" key="2">
    <source>
        <dbReference type="ARBA" id="ARBA00004752"/>
    </source>
</evidence>
<keyword evidence="19" id="KW-1185">Reference proteome</keyword>
<dbReference type="EC" id="6.3.2.8" evidence="3 14"/>
<evidence type="ECO:0000256" key="4">
    <source>
        <dbReference type="ARBA" id="ARBA00022490"/>
    </source>
</evidence>
<dbReference type="GO" id="GO:0051301">
    <property type="term" value="P:cell division"/>
    <property type="evidence" value="ECO:0007669"/>
    <property type="project" value="UniProtKB-KW"/>
</dbReference>
<dbReference type="eggNOG" id="COG0773">
    <property type="taxonomic scope" value="Bacteria"/>
</dbReference>
<dbReference type="Proteomes" id="UP000029078">
    <property type="component" value="Unassembled WGS sequence"/>
</dbReference>
<dbReference type="PANTHER" id="PTHR43445:SF3">
    <property type="entry name" value="UDP-N-ACETYLMURAMATE--L-ALANINE LIGASE"/>
    <property type="match status" value="1"/>
</dbReference>
<feature type="domain" description="Mur ligase C-terminal" evidence="16">
    <location>
        <begin position="362"/>
        <end position="499"/>
    </location>
</feature>
<comment type="caution">
    <text evidence="18">The sequence shown here is derived from an EMBL/GenBank/DDBJ whole genome shotgun (WGS) entry which is preliminary data.</text>
</comment>
<keyword evidence="6 14" id="KW-0132">Cell division</keyword>
<dbReference type="InterPro" id="IPR013221">
    <property type="entry name" value="Mur_ligase_cen"/>
</dbReference>
<reference evidence="18 19" key="1">
    <citation type="submission" date="2014-03" db="EMBL/GenBank/DDBJ databases">
        <title>Genomics of Bifidobacteria.</title>
        <authorList>
            <person name="Ventura M."/>
            <person name="Milani C."/>
            <person name="Lugli G.A."/>
        </authorList>
    </citation>
    <scope>NUCLEOTIDE SEQUENCE [LARGE SCALE GENOMIC DNA]</scope>
    <source>
        <strain evidence="18 19">LMG 21811</strain>
    </source>
</reference>
<evidence type="ECO:0000313" key="18">
    <source>
        <dbReference type="EMBL" id="KFI90523.1"/>
    </source>
</evidence>
<feature type="domain" description="Mur ligase central" evidence="17">
    <location>
        <begin position="134"/>
        <end position="340"/>
    </location>
</feature>
<dbReference type="GO" id="GO:0005524">
    <property type="term" value="F:ATP binding"/>
    <property type="evidence" value="ECO:0007669"/>
    <property type="project" value="UniProtKB-UniRule"/>
</dbReference>
<dbReference type="AlphaFoldDB" id="A0A087D4S3"/>
<dbReference type="GO" id="GO:0071555">
    <property type="term" value="P:cell wall organization"/>
    <property type="evidence" value="ECO:0007669"/>
    <property type="project" value="UniProtKB-KW"/>
</dbReference>
<dbReference type="SUPFAM" id="SSF51984">
    <property type="entry name" value="MurCD N-terminal domain"/>
    <property type="match status" value="1"/>
</dbReference>
<dbReference type="GO" id="GO:0005737">
    <property type="term" value="C:cytoplasm"/>
    <property type="evidence" value="ECO:0007669"/>
    <property type="project" value="UniProtKB-SubCell"/>
</dbReference>
<dbReference type="InterPro" id="IPR050061">
    <property type="entry name" value="MurCDEF_pg_biosynth"/>
</dbReference>
<keyword evidence="9 14" id="KW-0133">Cell shape</keyword>
<dbReference type="PANTHER" id="PTHR43445">
    <property type="entry name" value="UDP-N-ACETYLMURAMATE--L-ALANINE LIGASE-RELATED"/>
    <property type="match status" value="1"/>
</dbReference>
<dbReference type="UniPathway" id="UPA00219"/>
<dbReference type="Pfam" id="PF01225">
    <property type="entry name" value="Mur_ligase"/>
    <property type="match status" value="1"/>
</dbReference>
<evidence type="ECO:0000256" key="6">
    <source>
        <dbReference type="ARBA" id="ARBA00022618"/>
    </source>
</evidence>
<dbReference type="GO" id="GO:0008360">
    <property type="term" value="P:regulation of cell shape"/>
    <property type="evidence" value="ECO:0007669"/>
    <property type="project" value="UniProtKB-KW"/>
</dbReference>
<dbReference type="Pfam" id="PF02875">
    <property type="entry name" value="Mur_ligase_C"/>
    <property type="match status" value="1"/>
</dbReference>
<dbReference type="NCBIfam" id="TIGR01082">
    <property type="entry name" value="murC"/>
    <property type="match status" value="1"/>
</dbReference>
<comment type="catalytic activity">
    <reaction evidence="13 14">
        <text>UDP-N-acetyl-alpha-D-muramate + L-alanine + ATP = UDP-N-acetyl-alpha-D-muramoyl-L-alanine + ADP + phosphate + H(+)</text>
        <dbReference type="Rhea" id="RHEA:23372"/>
        <dbReference type="ChEBI" id="CHEBI:15378"/>
        <dbReference type="ChEBI" id="CHEBI:30616"/>
        <dbReference type="ChEBI" id="CHEBI:43474"/>
        <dbReference type="ChEBI" id="CHEBI:57972"/>
        <dbReference type="ChEBI" id="CHEBI:70757"/>
        <dbReference type="ChEBI" id="CHEBI:83898"/>
        <dbReference type="ChEBI" id="CHEBI:456216"/>
        <dbReference type="EC" id="6.3.2.8"/>
    </reaction>
</comment>
<dbReference type="GO" id="GO:0009252">
    <property type="term" value="P:peptidoglycan biosynthetic process"/>
    <property type="evidence" value="ECO:0007669"/>
    <property type="project" value="UniProtKB-UniRule"/>
</dbReference>
<comment type="similarity">
    <text evidence="14">Belongs to the MurCDEF family.</text>
</comment>
<dbReference type="InterPro" id="IPR036565">
    <property type="entry name" value="Mur-like_cat_sf"/>
</dbReference>
<proteinExistence type="inferred from homology"/>
<accession>A0A087D4S3</accession>
<keyword evidence="4 14" id="KW-0963">Cytoplasm</keyword>
<evidence type="ECO:0000256" key="3">
    <source>
        <dbReference type="ARBA" id="ARBA00012211"/>
    </source>
</evidence>
<keyword evidence="12 14" id="KW-0961">Cell wall biogenesis/degradation</keyword>
<evidence type="ECO:0000256" key="8">
    <source>
        <dbReference type="ARBA" id="ARBA00022840"/>
    </source>
</evidence>
<dbReference type="InterPro" id="IPR000713">
    <property type="entry name" value="Mur_ligase_N"/>
</dbReference>
<comment type="function">
    <text evidence="14">Cell wall formation.</text>
</comment>
<dbReference type="HAMAP" id="MF_00046">
    <property type="entry name" value="MurC"/>
    <property type="match status" value="1"/>
</dbReference>
<evidence type="ECO:0000256" key="14">
    <source>
        <dbReference type="HAMAP-Rule" id="MF_00046"/>
    </source>
</evidence>
<sequence length="521" mass="55416">MSDNQREAGTIILDPTHTSFAPDEGVNDLGATHFIGIGGAGMSVLAEMLHEQGVEVDGSDREPSAKTERLQGLGITVEFGQRAQNVEGKRTVVYSSAIKPDNPEIVAAHEAGERIVHRSDILALLMNAKRAVTVAGAHGKTTTSSMLAHILVNAGEGGLVDPSYAIGGSIQGKDGATLDGGHAGTGDVLVAEADESDGSFAKYHPQIAIITNSEADHLDHYGTQDNYRAAFVDHAGHATKAVVMCGDDEGNIAVLRALDPQVAGHTIVYSTQTADELGDVNGATLVRIESESETAESGAEHFTLHIPAGLLGDDERRVPVTLTVPGIHNARNASAAIIAAALLGMDVERAAAAVTSFLGAARRFQVRGAVSQVTLVDDYAHHPTEIAALLDAARRRYPQAGIRVIFQPHLFSRTKFFARQFAEALAKADDVIVTGIFPAREKQEDFPDVTPATIVDEAKKLAHNPSDDWIRGVEDMQTAAQMMVMRAHHGDVIFTVGAGDITRMDEVILHALEAHRWDCEG</sequence>
<dbReference type="RefSeq" id="WP_026646188.1">
    <property type="nucleotide sequence ID" value="NZ_JGZL01000003.1"/>
</dbReference>
<dbReference type="Gene3D" id="3.40.1190.10">
    <property type="entry name" value="Mur-like, catalytic domain"/>
    <property type="match status" value="1"/>
</dbReference>
<keyword evidence="7 14" id="KW-0547">Nucleotide-binding</keyword>
<evidence type="ECO:0000256" key="7">
    <source>
        <dbReference type="ARBA" id="ARBA00022741"/>
    </source>
</evidence>
<dbReference type="InterPro" id="IPR005758">
    <property type="entry name" value="UDP-N-AcMur_Ala_ligase_MurC"/>
</dbReference>
<dbReference type="SUPFAM" id="SSF53244">
    <property type="entry name" value="MurD-like peptide ligases, peptide-binding domain"/>
    <property type="match status" value="1"/>
</dbReference>
<comment type="pathway">
    <text evidence="2 14">Cell wall biogenesis; peptidoglycan biosynthesis.</text>
</comment>
<dbReference type="InterPro" id="IPR004101">
    <property type="entry name" value="Mur_ligase_C"/>
</dbReference>
<dbReference type="Gene3D" id="3.90.190.20">
    <property type="entry name" value="Mur ligase, C-terminal domain"/>
    <property type="match status" value="1"/>
</dbReference>
<evidence type="ECO:0000256" key="12">
    <source>
        <dbReference type="ARBA" id="ARBA00023316"/>
    </source>
</evidence>
<dbReference type="EMBL" id="JGZL01000003">
    <property type="protein sequence ID" value="KFI90523.1"/>
    <property type="molecule type" value="Genomic_DNA"/>
</dbReference>
<evidence type="ECO:0000259" key="16">
    <source>
        <dbReference type="Pfam" id="PF02875"/>
    </source>
</evidence>